<keyword evidence="2" id="KW-1185">Reference proteome</keyword>
<dbReference type="GeneID" id="39876931"/>
<accession>A0A2H6KJK3</accession>
<comment type="caution">
    <text evidence="1">The sequence shown here is derived from an EMBL/GenBank/DDBJ whole genome shotgun (WGS) entry which is preliminary data.</text>
</comment>
<proteinExistence type="predicted"/>
<reference evidence="1 2" key="1">
    <citation type="journal article" date="2017" name="BMC Genomics">
        <title>Whole-genome assembly of Babesia ovata and comparative genomics between closely related pathogens.</title>
        <authorList>
            <person name="Yamagishi J."/>
            <person name="Asada M."/>
            <person name="Hakimi H."/>
            <person name="Tanaka T.Q."/>
            <person name="Sugimoto C."/>
            <person name="Kawazu S."/>
        </authorList>
    </citation>
    <scope>NUCLEOTIDE SEQUENCE [LARGE SCALE GENOMIC DNA]</scope>
    <source>
        <strain evidence="1 2">Miyake</strain>
    </source>
</reference>
<dbReference type="Proteomes" id="UP000236319">
    <property type="component" value="Unassembled WGS sequence"/>
</dbReference>
<evidence type="ECO:0000313" key="2">
    <source>
        <dbReference type="Proteomes" id="UP000236319"/>
    </source>
</evidence>
<protein>
    <submittedName>
        <fullName evidence="1">Serine threonine dehydratase, putative</fullName>
    </submittedName>
</protein>
<sequence length="177" mass="20049">MARRLALKHTAKLALDFTVHVIVLEAGSPLEHVIDVTRRSWLWWDVVVRDTVVLLKEVVAQVEDVDESNLVVAILDFNFNFGSVKFMLNQFSLNLFTRHAPLQVTILLLVIFRHCEAAGVEPEGHHIFLSGRINLFLTPLTAAVPLQTIHVCHPTRETGEENLRQLLAVVRQFAFVV</sequence>
<dbReference type="AlphaFoldDB" id="A0A2H6KJK3"/>
<name>A0A2H6KJK3_9APIC</name>
<dbReference type="RefSeq" id="XP_028869404.1">
    <property type="nucleotide sequence ID" value="XM_029013571.1"/>
</dbReference>
<dbReference type="VEuPathDB" id="PiroplasmaDB:BOVATA_046540"/>
<gene>
    <name evidence="1" type="ORF">BOVATA_046540</name>
</gene>
<organism evidence="1 2">
    <name type="scientific">Babesia ovata</name>
    <dbReference type="NCBI Taxonomy" id="189622"/>
    <lineage>
        <taxon>Eukaryota</taxon>
        <taxon>Sar</taxon>
        <taxon>Alveolata</taxon>
        <taxon>Apicomplexa</taxon>
        <taxon>Aconoidasida</taxon>
        <taxon>Piroplasmida</taxon>
        <taxon>Babesiidae</taxon>
        <taxon>Babesia</taxon>
    </lineage>
</organism>
<evidence type="ECO:0000313" key="1">
    <source>
        <dbReference type="EMBL" id="GBE63161.1"/>
    </source>
</evidence>
<dbReference type="EMBL" id="BDSA01000018">
    <property type="protein sequence ID" value="GBE63161.1"/>
    <property type="molecule type" value="Genomic_DNA"/>
</dbReference>